<dbReference type="RefSeq" id="WP_193955388.1">
    <property type="nucleotide sequence ID" value="NZ_JADEYS010000033.1"/>
</dbReference>
<name>A0A8J7K790_9GAMM</name>
<comment type="caution">
    <text evidence="1">The sequence shown here is derived from an EMBL/GenBank/DDBJ whole genome shotgun (WGS) entry which is preliminary data.</text>
</comment>
<sequence length="103" mass="11968">MALFHSLMRYKDNGLIQWFDMFEDDRAEIHLSNGDSYVVFMNSQYIVGESVVDEANDEDNPADYIIYNTWDQVASSAKRHAENCDISMVSFGRFSRILEELND</sequence>
<dbReference type="EMBL" id="JADEYS010000033">
    <property type="protein sequence ID" value="MBE9399695.1"/>
    <property type="molecule type" value="Genomic_DNA"/>
</dbReference>
<dbReference type="AlphaFoldDB" id="A0A8J7K790"/>
<organism evidence="1 2">
    <name type="scientific">Pontibacterium sinense</name>
    <dbReference type="NCBI Taxonomy" id="2781979"/>
    <lineage>
        <taxon>Bacteria</taxon>
        <taxon>Pseudomonadati</taxon>
        <taxon>Pseudomonadota</taxon>
        <taxon>Gammaproteobacteria</taxon>
        <taxon>Oceanospirillales</taxon>
        <taxon>Oceanospirillaceae</taxon>
        <taxon>Pontibacterium</taxon>
    </lineage>
</organism>
<evidence type="ECO:0000313" key="2">
    <source>
        <dbReference type="Proteomes" id="UP000640333"/>
    </source>
</evidence>
<keyword evidence="2" id="KW-1185">Reference proteome</keyword>
<gene>
    <name evidence="1" type="ORF">IOQ59_20720</name>
</gene>
<protein>
    <submittedName>
        <fullName evidence="1">Uncharacterized protein</fullName>
    </submittedName>
</protein>
<accession>A0A8J7K790</accession>
<evidence type="ECO:0000313" key="1">
    <source>
        <dbReference type="EMBL" id="MBE9399695.1"/>
    </source>
</evidence>
<dbReference type="Proteomes" id="UP000640333">
    <property type="component" value="Unassembled WGS sequence"/>
</dbReference>
<proteinExistence type="predicted"/>
<reference evidence="1" key="1">
    <citation type="submission" date="2020-10" db="EMBL/GenBank/DDBJ databases">
        <title>Bacterium isolated from coastal waters sediment.</title>
        <authorList>
            <person name="Chen R.-J."/>
            <person name="Lu D.-C."/>
            <person name="Zhu K.-L."/>
            <person name="Du Z.-J."/>
        </authorList>
    </citation>
    <scope>NUCLEOTIDE SEQUENCE</scope>
    <source>
        <strain evidence="1">N1Y112</strain>
    </source>
</reference>